<dbReference type="CDD" id="cd00267">
    <property type="entry name" value="ABC_ATPase"/>
    <property type="match status" value="1"/>
</dbReference>
<reference evidence="2 3" key="1">
    <citation type="submission" date="2019-07" db="EMBL/GenBank/DDBJ databases">
        <title>Draft Genome Sequences of Bacteroides pyogenes Strains Isolated from the Uterus Holstein Dairy Cows with Metritis.</title>
        <authorList>
            <person name="Cunha F."/>
            <person name="Galvao K.N."/>
            <person name="Jeon S.J."/>
            <person name="Jeong K.C."/>
        </authorList>
    </citation>
    <scope>NUCLEOTIDE SEQUENCE [LARGE SCALE GENOMIC DNA]</scope>
    <source>
        <strain evidence="2 3">KG-31</strain>
    </source>
</reference>
<keyword evidence="3" id="KW-1185">Reference proteome</keyword>
<gene>
    <name evidence="2" type="ORF">FNJ60_13205</name>
</gene>
<dbReference type="GO" id="GO:0005524">
    <property type="term" value="F:ATP binding"/>
    <property type="evidence" value="ECO:0007669"/>
    <property type="project" value="UniProtKB-KW"/>
</dbReference>
<name>A0A5D3E9B0_9BACE</name>
<dbReference type="InterPro" id="IPR027417">
    <property type="entry name" value="P-loop_NTPase"/>
</dbReference>
<accession>A0A5D3E9B0</accession>
<dbReference type="GO" id="GO:0016887">
    <property type="term" value="F:ATP hydrolysis activity"/>
    <property type="evidence" value="ECO:0007669"/>
    <property type="project" value="InterPro"/>
</dbReference>
<dbReference type="RefSeq" id="WP_148730881.1">
    <property type="nucleotide sequence ID" value="NZ_VKLW01000037.1"/>
</dbReference>
<comment type="caution">
    <text evidence="2">The sequence shown here is derived from an EMBL/GenBank/DDBJ whole genome shotgun (WGS) entry which is preliminary data.</text>
</comment>
<evidence type="ECO:0000313" key="3">
    <source>
        <dbReference type="Proteomes" id="UP000324383"/>
    </source>
</evidence>
<dbReference type="EMBL" id="VKLW01000037">
    <property type="protein sequence ID" value="TYK32160.1"/>
    <property type="molecule type" value="Genomic_DNA"/>
</dbReference>
<dbReference type="Proteomes" id="UP000324383">
    <property type="component" value="Unassembled WGS sequence"/>
</dbReference>
<proteinExistence type="predicted"/>
<dbReference type="InterPro" id="IPR003959">
    <property type="entry name" value="ATPase_AAA_core"/>
</dbReference>
<dbReference type="SUPFAM" id="SSF52540">
    <property type="entry name" value="P-loop containing nucleoside triphosphate hydrolases"/>
    <property type="match status" value="1"/>
</dbReference>
<evidence type="ECO:0000313" key="2">
    <source>
        <dbReference type="EMBL" id="TYK32160.1"/>
    </source>
</evidence>
<evidence type="ECO:0000259" key="1">
    <source>
        <dbReference type="Pfam" id="PF13304"/>
    </source>
</evidence>
<dbReference type="Pfam" id="PF13304">
    <property type="entry name" value="AAA_21"/>
    <property type="match status" value="1"/>
</dbReference>
<protein>
    <submittedName>
        <fullName evidence="2">ATP-binding protein</fullName>
    </submittedName>
</protein>
<keyword evidence="2" id="KW-0067">ATP-binding</keyword>
<dbReference type="Gene3D" id="3.40.50.300">
    <property type="entry name" value="P-loop containing nucleotide triphosphate hydrolases"/>
    <property type="match status" value="1"/>
</dbReference>
<feature type="domain" description="ATPase AAA-type core" evidence="1">
    <location>
        <begin position="27"/>
        <end position="97"/>
    </location>
</feature>
<organism evidence="2 3">
    <name type="scientific">Bacteroides pyogenes</name>
    <dbReference type="NCBI Taxonomy" id="310300"/>
    <lineage>
        <taxon>Bacteria</taxon>
        <taxon>Pseudomonadati</taxon>
        <taxon>Bacteroidota</taxon>
        <taxon>Bacteroidia</taxon>
        <taxon>Bacteroidales</taxon>
        <taxon>Bacteroidaceae</taxon>
        <taxon>Bacteroides</taxon>
    </lineage>
</organism>
<dbReference type="AlphaFoldDB" id="A0A5D3E9B0"/>
<sequence>MHKRIISNNYVKTSFRKKKYKKVTRNGEIKYSSLAMGAGEQRLFSLLEILYAMPAYSLLLIDELDLTLHTSALMRLVDEMVKVAERKHVQIVFTTHREELALREDINIRHIWNANDGSQSFVLNHTTPDCILRLTGRMEKRLEVYVEDDLSEYIAREVVRAKGLLSYTSFHRFGAIENAFVVAAGLDIQEANSEDKIFLMDGDKYRTEEERIAQMKKCYSGNEDGRTERRERALSHIKQYILPEEEQPEHFLWTKLKESDNDLAKYAQEINEVADDKHSYLYDVQQRSGESRESFLTRLTNILAKQEFWSNYVSELEIWLDARKNALGL</sequence>
<keyword evidence="2" id="KW-0547">Nucleotide-binding</keyword>